<evidence type="ECO:0000313" key="1">
    <source>
        <dbReference type="EMBL" id="EUJ17396.1"/>
    </source>
</evidence>
<dbReference type="PATRIC" id="fig|1265818.5.peg.2606"/>
<evidence type="ECO:0000313" key="2">
    <source>
        <dbReference type="Proteomes" id="UP000019246"/>
    </source>
</evidence>
<organism evidence="1 2">
    <name type="scientific">Listeria aquatica FSL S10-1188</name>
    <dbReference type="NCBI Taxonomy" id="1265818"/>
    <lineage>
        <taxon>Bacteria</taxon>
        <taxon>Bacillati</taxon>
        <taxon>Bacillota</taxon>
        <taxon>Bacilli</taxon>
        <taxon>Bacillales</taxon>
        <taxon>Listeriaceae</taxon>
        <taxon>Listeria</taxon>
    </lineage>
</organism>
<dbReference type="Proteomes" id="UP000019246">
    <property type="component" value="Unassembled WGS sequence"/>
</dbReference>
<gene>
    <name evidence="1" type="ORF">MAQA_12946</name>
</gene>
<dbReference type="RefSeq" id="WP_036073842.1">
    <property type="nucleotide sequence ID" value="NZ_AOCG01000013.1"/>
</dbReference>
<comment type="caution">
    <text evidence="1">The sequence shown here is derived from an EMBL/GenBank/DDBJ whole genome shotgun (WGS) entry which is preliminary data.</text>
</comment>
<keyword evidence="2" id="KW-1185">Reference proteome</keyword>
<dbReference type="AlphaFoldDB" id="W7B3T0"/>
<name>W7B3T0_9LIST</name>
<reference evidence="1 2" key="1">
    <citation type="journal article" date="2014" name="Int. J. Syst. Evol. Microbiol.">
        <title>Listeria floridensis sp. nov., Listeria aquatica sp. nov., Listeria cornellensis sp. nov., Listeria riparia sp. nov. and Listeria grandensis sp. nov., from agricultural and natural environments.</title>
        <authorList>
            <person name="den Bakker H.C."/>
            <person name="Warchocki S."/>
            <person name="Wright E.M."/>
            <person name="Allred A.F."/>
            <person name="Ahlstrom C."/>
            <person name="Manuel C.S."/>
            <person name="Stasiewicz M.J."/>
            <person name="Burrell A."/>
            <person name="Roof S."/>
            <person name="Strawn L."/>
            <person name="Fortes E.D."/>
            <person name="Nightingale K.K."/>
            <person name="Kephart D."/>
            <person name="Wiedmann M."/>
        </authorList>
    </citation>
    <scope>NUCLEOTIDE SEQUENCE [LARGE SCALE GENOMIC DNA]</scope>
    <source>
        <strain evidence="1 2">FSL S10-1188</strain>
    </source>
</reference>
<accession>W7B3T0</accession>
<sequence>MTNETSAIVDGNGSFSRFYITLNAFFNQETGGKLWKFSVLEKWSLLIGVLTSMAIFLMRN</sequence>
<protein>
    <submittedName>
        <fullName evidence="1">Uncharacterized protein</fullName>
    </submittedName>
</protein>
<proteinExistence type="predicted"/>
<dbReference type="EMBL" id="AOCG01000013">
    <property type="protein sequence ID" value="EUJ17396.1"/>
    <property type="molecule type" value="Genomic_DNA"/>
</dbReference>